<evidence type="ECO:0000313" key="9">
    <source>
        <dbReference type="EMBL" id="SHJ43113.1"/>
    </source>
</evidence>
<keyword evidence="10" id="KW-1185">Reference proteome</keyword>
<evidence type="ECO:0000256" key="2">
    <source>
        <dbReference type="ARBA" id="ARBA00022448"/>
    </source>
</evidence>
<evidence type="ECO:0000256" key="6">
    <source>
        <dbReference type="ARBA" id="ARBA00023237"/>
    </source>
</evidence>
<evidence type="ECO:0000256" key="1">
    <source>
        <dbReference type="ARBA" id="ARBA00004571"/>
    </source>
</evidence>
<keyword evidence="6 7" id="KW-0998">Cell outer membrane</keyword>
<dbReference type="InterPro" id="IPR008969">
    <property type="entry name" value="CarboxyPept-like_regulatory"/>
</dbReference>
<dbReference type="Pfam" id="PF07715">
    <property type="entry name" value="Plug"/>
    <property type="match status" value="1"/>
</dbReference>
<keyword evidence="4 7" id="KW-0812">Transmembrane</keyword>
<dbReference type="Pfam" id="PF07660">
    <property type="entry name" value="STN"/>
    <property type="match status" value="1"/>
</dbReference>
<name>A0A1M6J8U4_9BACT</name>
<evidence type="ECO:0000259" key="8">
    <source>
        <dbReference type="SMART" id="SM00965"/>
    </source>
</evidence>
<dbReference type="FunFam" id="2.60.40.1120:FF:000003">
    <property type="entry name" value="Outer membrane protein Omp121"/>
    <property type="match status" value="1"/>
</dbReference>
<protein>
    <submittedName>
        <fullName evidence="9">TonB-linked outer membrane protein, SusC/RagA family</fullName>
    </submittedName>
</protein>
<dbReference type="STRING" id="1168035.SAMN05444280_11941"/>
<keyword evidence="3 7" id="KW-1134">Transmembrane beta strand</keyword>
<feature type="domain" description="Secretin/TonB short N-terminal" evidence="8">
    <location>
        <begin position="71"/>
        <end position="122"/>
    </location>
</feature>
<dbReference type="InterPro" id="IPR039426">
    <property type="entry name" value="TonB-dep_rcpt-like"/>
</dbReference>
<keyword evidence="2 7" id="KW-0813">Transport</keyword>
<comment type="subcellular location">
    <subcellularLocation>
        <location evidence="1 7">Cell outer membrane</location>
        <topology evidence="1 7">Multi-pass membrane protein</topology>
    </subcellularLocation>
</comment>
<gene>
    <name evidence="9" type="ORF">SAMN05444280_11941</name>
</gene>
<proteinExistence type="inferred from homology"/>
<evidence type="ECO:0000256" key="5">
    <source>
        <dbReference type="ARBA" id="ARBA00023136"/>
    </source>
</evidence>
<dbReference type="EMBL" id="FQZE01000019">
    <property type="protein sequence ID" value="SHJ43113.1"/>
    <property type="molecule type" value="Genomic_DNA"/>
</dbReference>
<dbReference type="SUPFAM" id="SSF49464">
    <property type="entry name" value="Carboxypeptidase regulatory domain-like"/>
    <property type="match status" value="1"/>
</dbReference>
<dbReference type="Pfam" id="PF13715">
    <property type="entry name" value="CarbopepD_reg_2"/>
    <property type="match status" value="1"/>
</dbReference>
<dbReference type="NCBIfam" id="TIGR04056">
    <property type="entry name" value="OMP_RagA_SusC"/>
    <property type="match status" value="1"/>
</dbReference>
<dbReference type="Gene3D" id="2.60.40.1120">
    <property type="entry name" value="Carboxypeptidase-like, regulatory domain"/>
    <property type="match status" value="1"/>
</dbReference>
<evidence type="ECO:0000256" key="3">
    <source>
        <dbReference type="ARBA" id="ARBA00022452"/>
    </source>
</evidence>
<dbReference type="RefSeq" id="WP_073170024.1">
    <property type="nucleotide sequence ID" value="NZ_FQZE01000019.1"/>
</dbReference>
<organism evidence="9 10">
    <name type="scientific">Tangfeifania diversioriginum</name>
    <dbReference type="NCBI Taxonomy" id="1168035"/>
    <lineage>
        <taxon>Bacteria</taxon>
        <taxon>Pseudomonadati</taxon>
        <taxon>Bacteroidota</taxon>
        <taxon>Bacteroidia</taxon>
        <taxon>Marinilabiliales</taxon>
        <taxon>Prolixibacteraceae</taxon>
        <taxon>Tangfeifania</taxon>
    </lineage>
</organism>
<dbReference type="InterPro" id="IPR012910">
    <property type="entry name" value="Plug_dom"/>
</dbReference>
<dbReference type="SMART" id="SM00965">
    <property type="entry name" value="STN"/>
    <property type="match status" value="1"/>
</dbReference>
<dbReference type="Gene3D" id="2.170.130.10">
    <property type="entry name" value="TonB-dependent receptor, plug domain"/>
    <property type="match status" value="1"/>
</dbReference>
<comment type="similarity">
    <text evidence="7">Belongs to the TonB-dependent receptor family.</text>
</comment>
<dbReference type="InterPro" id="IPR023996">
    <property type="entry name" value="TonB-dep_OMP_SusC/RagA"/>
</dbReference>
<evidence type="ECO:0000256" key="7">
    <source>
        <dbReference type="PROSITE-ProRule" id="PRU01360"/>
    </source>
</evidence>
<dbReference type="Proteomes" id="UP000184050">
    <property type="component" value="Unassembled WGS sequence"/>
</dbReference>
<dbReference type="InterPro" id="IPR036942">
    <property type="entry name" value="Beta-barrel_TonB_sf"/>
</dbReference>
<dbReference type="NCBIfam" id="TIGR04057">
    <property type="entry name" value="SusC_RagA_signa"/>
    <property type="match status" value="1"/>
</dbReference>
<accession>A0A1M6J8U4</accession>
<dbReference type="InterPro" id="IPR037066">
    <property type="entry name" value="Plug_dom_sf"/>
</dbReference>
<dbReference type="GO" id="GO:0009279">
    <property type="term" value="C:cell outer membrane"/>
    <property type="evidence" value="ECO:0007669"/>
    <property type="project" value="UniProtKB-SubCell"/>
</dbReference>
<evidence type="ECO:0000256" key="4">
    <source>
        <dbReference type="ARBA" id="ARBA00022692"/>
    </source>
</evidence>
<dbReference type="AlphaFoldDB" id="A0A1M6J8U4"/>
<dbReference type="Gene3D" id="2.40.170.20">
    <property type="entry name" value="TonB-dependent receptor, beta-barrel domain"/>
    <property type="match status" value="1"/>
</dbReference>
<dbReference type="OrthoDB" id="9768177at2"/>
<evidence type="ECO:0000313" key="10">
    <source>
        <dbReference type="Proteomes" id="UP000184050"/>
    </source>
</evidence>
<dbReference type="InterPro" id="IPR011662">
    <property type="entry name" value="Secretin/TonB_short_N"/>
</dbReference>
<dbReference type="SUPFAM" id="SSF56935">
    <property type="entry name" value="Porins"/>
    <property type="match status" value="1"/>
</dbReference>
<dbReference type="InterPro" id="IPR023997">
    <property type="entry name" value="TonB-dep_OMP_SusC/RagA_CS"/>
</dbReference>
<sequence length="1260" mass="139134">MKKVTELDGYLKIPGSKKIIRVMKITGLLLMLSVVSVFASKSYSQTKLLNLRADNATVKDVLAKIEDQSEFYFMYSSKVINADREVSVDIEDQKIDVALKQLFAGTDVDYTIRDRIIVLTTPEVFHPETRAAFQQKAVSGTVTDDTGQPLPGVTVIVKGTTQGTVTNADGNYSLSDIPDDVTLQFSFVGMRTQEIEVGDRSIINVTMSYEAIGIEEVVAVAYGTMKKKDLTGSISTISNDLIETQANSTVTRALEGAVPGIQVSAIDGQPGLDMGIRVRGLGSTTQNNSNALIVIDGVPAQGDNPLSTINPKDIASVTVLKDAASTALYGSRGSNGVVLVTTKSGKKGKTNISFQGRWGVNQIGPYKYDKMDNPADIYEYAWMGIYNDVRYGVDESNHTTGFQNPSTTHDEAATFASQHLFDYIGSTSEFERNQLGNWLLYDVPGAIYTSSGTGSSSSATMSGAYLINPDGKLNPDARLLYNDNYDKYLLQNALRQEYNLSASGGSDKMDYYLSLGYLEDPSYIRGSQFHRYNGRAKVDAQLFDWLKAGTNVAYSWRETQSPATRYGRNPGSAVANPFRFINGQNQLKQLYARDESGNYIYEDGEKVRHVNAGDSYSPLGNTAAALATTDLIYMLDNDKDITESSDIITRSYFDVQLTKDLTFTSNLGLEKYHSVRSRYWNGISGQATGTNGALGKYFTNTSVINTQQLVKYNHDWGKNHVDALLGHEFNKYNYEQLRYKTAYGLIGDDDSYANFVGRYVGGTFSNPGGTEYANAMQSFLARANYEYDNKYYLQASLRHDGSSKFKNVEDRWGTFGSLGVGWRISREGFMESTQSWLDNLKLRASAGVIGNQNGVSNYANYRTWSYGATYTESTSGTGVPASYRLTQGGVKPNITWEKSRVIDIGLEYGLLNFIHGTFDYFDKYTYDGLWAKPIATSLGQSSIQTNDAELSNKGFEMELTLDLIKNRDWFWSVTLNGTHYTTILKDIPDGVASDELDGNFIQSADAWSMAGAGGSSGGEFLRGVDKPYYNIYIYEYAGVDKNTGLPLFNHRVSSDDHADGLYSNYNVGDRVATTDYSQADKFEKGSAIPDWIGGFSTTLKYKNFDFSGVIAYQLGGKFFSNEYAYNLYHHSVMGSAISGDVIDNTFTEDNPDAKFPMVFYGASKYTSGSEIGSWAYTDMALFSASYMNLKNITLGYNLPESFLRKYRLSNMRIYVSADNLMMLSAQSGIDPRMSLVGGFGVGAYSYPSMRTISFGVNLDL</sequence>
<reference evidence="9 10" key="1">
    <citation type="submission" date="2016-11" db="EMBL/GenBank/DDBJ databases">
        <authorList>
            <person name="Jaros S."/>
            <person name="Januszkiewicz K."/>
            <person name="Wedrychowicz H."/>
        </authorList>
    </citation>
    <scope>NUCLEOTIDE SEQUENCE [LARGE SCALE GENOMIC DNA]</scope>
    <source>
        <strain evidence="9 10">DSM 27063</strain>
    </source>
</reference>
<keyword evidence="5 7" id="KW-0472">Membrane</keyword>
<dbReference type="PROSITE" id="PS52016">
    <property type="entry name" value="TONB_DEPENDENT_REC_3"/>
    <property type="match status" value="1"/>
</dbReference>